<evidence type="ECO:0000313" key="2">
    <source>
        <dbReference type="EMBL" id="ODA33941.1"/>
    </source>
</evidence>
<dbReference type="EMBL" id="LYDR01000046">
    <property type="protein sequence ID" value="ODA33941.1"/>
    <property type="molecule type" value="Genomic_DNA"/>
</dbReference>
<accession>A0A1C3EL34</accession>
<name>A0A1C3EL34_9PLAN</name>
<dbReference type="Proteomes" id="UP000094828">
    <property type="component" value="Unassembled WGS sequence"/>
</dbReference>
<evidence type="ECO:0000256" key="1">
    <source>
        <dbReference type="SAM" id="MobiDB-lite"/>
    </source>
</evidence>
<feature type="region of interest" description="Disordered" evidence="1">
    <location>
        <begin position="66"/>
        <end position="101"/>
    </location>
</feature>
<gene>
    <name evidence="2" type="ORF">A6X21_18000</name>
</gene>
<evidence type="ECO:0000313" key="3">
    <source>
        <dbReference type="Proteomes" id="UP000094828"/>
    </source>
</evidence>
<comment type="caution">
    <text evidence="2">The sequence shown here is derived from an EMBL/GenBank/DDBJ whole genome shotgun (WGS) entry which is preliminary data.</text>
</comment>
<dbReference type="AlphaFoldDB" id="A0A1C3EL34"/>
<organism evidence="2 3">
    <name type="scientific">Planctopirus hydrillae</name>
    <dbReference type="NCBI Taxonomy" id="1841610"/>
    <lineage>
        <taxon>Bacteria</taxon>
        <taxon>Pseudomonadati</taxon>
        <taxon>Planctomycetota</taxon>
        <taxon>Planctomycetia</taxon>
        <taxon>Planctomycetales</taxon>
        <taxon>Planctomycetaceae</taxon>
        <taxon>Planctopirus</taxon>
    </lineage>
</organism>
<sequence length="101" mass="11528">MESDFLYGVPTTLHISRCMARMRHHRYGFDKNHALDGMNRSMESLKSLRLSPVEIAISKGVVKLEDASGPVDSRNERHRKYPTTQKAGPMKTKPLRLHSHS</sequence>
<protein>
    <submittedName>
        <fullName evidence="2">Uncharacterized protein</fullName>
    </submittedName>
</protein>
<keyword evidence="3" id="KW-1185">Reference proteome</keyword>
<proteinExistence type="predicted"/>
<reference evidence="2 3" key="1">
    <citation type="submission" date="2016-05" db="EMBL/GenBank/DDBJ databases">
        <title>Genomic and physiological characterization of Planctopirus sp. isolated from fresh water lake.</title>
        <authorList>
            <person name="Subhash Y."/>
            <person name="Ramana C."/>
        </authorList>
    </citation>
    <scope>NUCLEOTIDE SEQUENCE [LARGE SCALE GENOMIC DNA]</scope>
    <source>
        <strain evidence="2 3">JC280</strain>
    </source>
</reference>